<evidence type="ECO:0000256" key="9">
    <source>
        <dbReference type="PROSITE-ProRule" id="PRU00508"/>
    </source>
</evidence>
<dbReference type="PANTHER" id="PTHR21497:SF24">
    <property type="entry name" value="E3 UBIQUITIN-PROTEIN LIGASE UBR1"/>
    <property type="match status" value="1"/>
</dbReference>
<keyword evidence="7 10" id="KW-0862">Zinc</keyword>
<dbReference type="Pfam" id="PF02207">
    <property type="entry name" value="zf-UBR"/>
    <property type="match status" value="1"/>
</dbReference>
<evidence type="ECO:0000256" key="7">
    <source>
        <dbReference type="ARBA" id="ARBA00022833"/>
    </source>
</evidence>
<comment type="catalytic activity">
    <reaction evidence="1 10">
        <text>S-ubiquitinyl-[E2 ubiquitin-conjugating enzyme]-L-cysteine + [acceptor protein]-L-lysine = [E2 ubiquitin-conjugating enzyme]-L-cysteine + N(6)-ubiquitinyl-[acceptor protein]-L-lysine.</text>
        <dbReference type="EC" id="2.3.2.27"/>
    </reaction>
</comment>
<keyword evidence="5 10" id="KW-0863">Zinc-finger</keyword>
<evidence type="ECO:0000256" key="3">
    <source>
        <dbReference type="ARBA" id="ARBA00022679"/>
    </source>
</evidence>
<feature type="compositionally biased region" description="Low complexity" evidence="11">
    <location>
        <begin position="980"/>
        <end position="990"/>
    </location>
</feature>
<evidence type="ECO:0000256" key="8">
    <source>
        <dbReference type="ARBA" id="ARBA00046341"/>
    </source>
</evidence>
<dbReference type="GO" id="GO:0071596">
    <property type="term" value="P:ubiquitin-dependent protein catabolic process via the N-end rule pathway"/>
    <property type="evidence" value="ECO:0007669"/>
    <property type="project" value="UniProtKB-UniRule"/>
</dbReference>
<dbReference type="GO" id="GO:0016567">
    <property type="term" value="P:protein ubiquitination"/>
    <property type="evidence" value="ECO:0007669"/>
    <property type="project" value="UniProtKB-UniRule"/>
</dbReference>
<organism evidence="13 14">
    <name type="scientific">Tritrichomonas foetus</name>
    <dbReference type="NCBI Taxonomy" id="1144522"/>
    <lineage>
        <taxon>Eukaryota</taxon>
        <taxon>Metamonada</taxon>
        <taxon>Parabasalia</taxon>
        <taxon>Tritrichomonadida</taxon>
        <taxon>Tritrichomonadidae</taxon>
        <taxon>Tritrichomonas</taxon>
    </lineage>
</organism>
<keyword evidence="3 10" id="KW-0808">Transferase</keyword>
<keyword evidence="4 10" id="KW-0479">Metal-binding</keyword>
<dbReference type="VEuPathDB" id="TrichDB:TRFO_25629"/>
<dbReference type="OrthoDB" id="26387at2759"/>
<evidence type="ECO:0000256" key="1">
    <source>
        <dbReference type="ARBA" id="ARBA00000900"/>
    </source>
</evidence>
<dbReference type="GO" id="GO:0000151">
    <property type="term" value="C:ubiquitin ligase complex"/>
    <property type="evidence" value="ECO:0007669"/>
    <property type="project" value="TreeGrafter"/>
</dbReference>
<dbReference type="SMART" id="SM00396">
    <property type="entry name" value="ZnF_UBR1"/>
    <property type="match status" value="1"/>
</dbReference>
<evidence type="ECO:0000256" key="2">
    <source>
        <dbReference type="ARBA" id="ARBA00004906"/>
    </source>
</evidence>
<dbReference type="CDD" id="cd19670">
    <property type="entry name" value="UBR-box_UBR1_2_3"/>
    <property type="match status" value="1"/>
</dbReference>
<evidence type="ECO:0000256" key="4">
    <source>
        <dbReference type="ARBA" id="ARBA00022723"/>
    </source>
</evidence>
<dbReference type="Gene3D" id="2.10.110.30">
    <property type="match status" value="1"/>
</dbReference>
<dbReference type="RefSeq" id="XP_068359435.1">
    <property type="nucleotide sequence ID" value="XM_068504479.1"/>
</dbReference>
<name>A0A1J4K523_9EUKA</name>
<feature type="domain" description="UBR-type" evidence="12">
    <location>
        <begin position="52"/>
        <end position="123"/>
    </location>
</feature>
<dbReference type="GO" id="GO:0005737">
    <property type="term" value="C:cytoplasm"/>
    <property type="evidence" value="ECO:0007669"/>
    <property type="project" value="TreeGrafter"/>
</dbReference>
<proteinExistence type="inferred from homology"/>
<evidence type="ECO:0000259" key="12">
    <source>
        <dbReference type="PROSITE" id="PS51157"/>
    </source>
</evidence>
<sequence length="1352" mass="159249">MNLYNPNLSHKLATSFFCKEDGQAIDDCFLVLMMGRFNSIDELHNYISQFSRKCTNTSFGTKKLFFKCEECSLNLRSCICFKCFVNGNHKNHRCSFFYSDGATCDCGNQQQWKKEGFCYSHSCEFDVLKLHKFDDDFSYRSKVVFSAIYEALPTLCLSFPQRAIPVLNLLTEFFKTAVKFSEVALESNAFECFQQIIQNITDISHPIIPFIIESYQLLSDNPKFITQFSEFYLMKYSERFLMKVLFQLEREYSLPLNNFINHILMINSNLISDHIYINFINIYVENLEKMFKEHFLNETDRIRKKEGLHYQESSKEKIKFDGNTNYMFYCLEIIRHAAQDHPSVFKEVYNRFFNNFIEINDILFEKRYHYVNTGRPITINNYILKDIKFSCLWANFYLKFIYVFSFKTEYVEIDELLSLLDIFFQNYWVDDIFDINNANNENNNNTLNDNNTVDNMNNQLDYRIAKPPTRRSIHSGDAYLTLFNPFQNILTGFLLSNGIQVIQGKTSQEFLLHSCILPVRYLSWNYLHLLQLLPYDETLLNFFFERIQTQNDFSYNFFLSSNFKLIQTSIVLIDNCEPIANLIASTLGFFDNLHLQNNELDTIGIPKELIYIFFFLILTLFYDRKYVGDNNDLEHIIVTSLAISLYEKDKTMMQLCNELSYEEYLISHFISKVADTIHGNSTYYKLKSTYIINPFQKNIEFKNVMTYISKYNGNIIKMPQIDHISSDGYNFHKILETRTVFGLVYAVLHSFVFLDNQTPELLKLSFIVLSTFNTNIPILQENENLNDNSQIHQASNLDSLISIVKDIFEEFCQQKIIYKATKPCSLFDLLKSLGQEGEIILNLFTKNSALNKNSLDCNTLNIQNKKSISEEKEKKKRIKLMKKNILSQFHNQILEFRLSNEHQIDEDNDEEHDGENENDDICCICKAFKDNDTIGFPIFIYETNLPSRFDTPVNGESETVFGFTLCNHKAHLSCLSPDNNSNSNSNFGNNENHRNNQHEDINDDESGSSNDNNNEIMSDPCEFECPIDRTIKNNFLPFIRNEYDELNDEDVNSIENFLLTNDFYNEKIVKSLASLIVIAEQRFRNYPLGLNDSRFKILLHQLFLILWHAEKYFPIQFEYSEMTSFQKFICSLIESLDPITELKRLSLSQINQIDSNEEKVLFLRRCFLAMRLMVDEFIDISKISIDQNFLDYDNLLNFFLIENDEIRYYFSVQYDFSFNNDNKIIMFLPHDFFQINIKDIPIDIYEDFALDLENAEMVNKESHVTQESLLYGLRRRMFPLFLMFIGKNNTDVVVYYRMKVAHIHPFYLRENGESDIGLKTYNFMTLDEDMLKMAIDNFISGDFTRNLKSIFQ</sequence>
<evidence type="ECO:0000313" key="13">
    <source>
        <dbReference type="EMBL" id="OHT06299.1"/>
    </source>
</evidence>
<comment type="function">
    <text evidence="10">Ubiquitin ligase protein which is a component of the N-end rule pathway. Recognizes and binds to proteins bearing specific N-terminal residues that are destabilizing according to the N-end rule, leading to their ubiquitination and subsequent degradation.</text>
</comment>
<feature type="region of interest" description="Disordered" evidence="11">
    <location>
        <begin position="980"/>
        <end position="1015"/>
    </location>
</feature>
<evidence type="ECO:0000313" key="14">
    <source>
        <dbReference type="Proteomes" id="UP000179807"/>
    </source>
</evidence>
<keyword evidence="6 10" id="KW-0833">Ubl conjugation pathway</keyword>
<evidence type="ECO:0000256" key="10">
    <source>
        <dbReference type="RuleBase" id="RU366018"/>
    </source>
</evidence>
<dbReference type="InterPro" id="IPR039164">
    <property type="entry name" value="UBR1-like"/>
</dbReference>
<evidence type="ECO:0000256" key="11">
    <source>
        <dbReference type="SAM" id="MobiDB-lite"/>
    </source>
</evidence>
<dbReference type="FunFam" id="2.10.110.30:FF:000002">
    <property type="entry name" value="Putative e3 ubiquitin-protein ligase ubr3"/>
    <property type="match status" value="1"/>
</dbReference>
<feature type="zinc finger region" description="UBR-type" evidence="9">
    <location>
        <begin position="52"/>
        <end position="123"/>
    </location>
</feature>
<dbReference type="Proteomes" id="UP000179807">
    <property type="component" value="Unassembled WGS sequence"/>
</dbReference>
<gene>
    <name evidence="13" type="ORF">TRFO_25629</name>
</gene>
<dbReference type="GO" id="GO:0061630">
    <property type="term" value="F:ubiquitin protein ligase activity"/>
    <property type="evidence" value="ECO:0007669"/>
    <property type="project" value="UniProtKB-UniRule"/>
</dbReference>
<comment type="similarity">
    <text evidence="8 10">Belongs to the E3 ubiquitin-protein ligase UBR1-like family.</text>
</comment>
<protein>
    <recommendedName>
        <fullName evidence="10">E3 ubiquitin-protein ligase</fullName>
        <ecNumber evidence="10">2.3.2.27</ecNumber>
    </recommendedName>
</protein>
<reference evidence="13" key="1">
    <citation type="submission" date="2016-10" db="EMBL/GenBank/DDBJ databases">
        <authorList>
            <person name="Benchimol M."/>
            <person name="Almeida L.G."/>
            <person name="Vasconcelos A.T."/>
            <person name="Perreira-Neves A."/>
            <person name="Rosa I.A."/>
            <person name="Tasca T."/>
            <person name="Bogo M.R."/>
            <person name="de Souza W."/>
        </authorList>
    </citation>
    <scope>NUCLEOTIDE SEQUENCE [LARGE SCALE GENOMIC DNA]</scope>
    <source>
        <strain evidence="13">K</strain>
    </source>
</reference>
<dbReference type="GO" id="GO:0008270">
    <property type="term" value="F:zinc ion binding"/>
    <property type="evidence" value="ECO:0007669"/>
    <property type="project" value="UniProtKB-UniRule"/>
</dbReference>
<evidence type="ECO:0000256" key="6">
    <source>
        <dbReference type="ARBA" id="ARBA00022786"/>
    </source>
</evidence>
<keyword evidence="14" id="KW-1185">Reference proteome</keyword>
<dbReference type="EC" id="2.3.2.27" evidence="10"/>
<dbReference type="InterPro" id="IPR003126">
    <property type="entry name" value="Znf_UBR"/>
</dbReference>
<feature type="compositionally biased region" description="Basic and acidic residues" evidence="11">
    <location>
        <begin position="991"/>
        <end position="1000"/>
    </location>
</feature>
<dbReference type="EMBL" id="MLAK01000729">
    <property type="protein sequence ID" value="OHT06299.1"/>
    <property type="molecule type" value="Genomic_DNA"/>
</dbReference>
<comment type="pathway">
    <text evidence="2 10">Protein modification; protein ubiquitination.</text>
</comment>
<dbReference type="GeneID" id="94839183"/>
<dbReference type="PROSITE" id="PS51157">
    <property type="entry name" value="ZF_UBR"/>
    <property type="match status" value="1"/>
</dbReference>
<dbReference type="UniPathway" id="UPA00143"/>
<evidence type="ECO:0000256" key="5">
    <source>
        <dbReference type="ARBA" id="ARBA00022771"/>
    </source>
</evidence>
<dbReference type="PANTHER" id="PTHR21497">
    <property type="entry name" value="UBIQUITIN LIGASE E3 ALPHA-RELATED"/>
    <property type="match status" value="1"/>
</dbReference>
<accession>A0A1J4K523</accession>
<comment type="caution">
    <text evidence="13">The sequence shown here is derived from an EMBL/GenBank/DDBJ whole genome shotgun (WGS) entry which is preliminary data.</text>
</comment>